<dbReference type="InterPro" id="IPR029058">
    <property type="entry name" value="AB_hydrolase_fold"/>
</dbReference>
<dbReference type="GeneID" id="90072117"/>
<dbReference type="PRINTS" id="PR00111">
    <property type="entry name" value="ABHYDROLASE"/>
</dbReference>
<keyword evidence="1 3" id="KW-0378">Hydrolase</keyword>
<evidence type="ECO:0000259" key="2">
    <source>
        <dbReference type="Pfam" id="PF00561"/>
    </source>
</evidence>
<evidence type="ECO:0000313" key="3">
    <source>
        <dbReference type="EMBL" id="GMM34138.1"/>
    </source>
</evidence>
<dbReference type="Gene3D" id="3.40.50.1820">
    <property type="entry name" value="alpha/beta hydrolase"/>
    <property type="match status" value="1"/>
</dbReference>
<dbReference type="RefSeq" id="XP_064851138.1">
    <property type="nucleotide sequence ID" value="XM_064995066.1"/>
</dbReference>
<feature type="domain" description="AB hydrolase-1" evidence="2">
    <location>
        <begin position="28"/>
        <end position="274"/>
    </location>
</feature>
<dbReference type="PRINTS" id="PR00412">
    <property type="entry name" value="EPOXHYDRLASE"/>
</dbReference>
<evidence type="ECO:0000256" key="1">
    <source>
        <dbReference type="ARBA" id="ARBA00022801"/>
    </source>
</evidence>
<proteinExistence type="predicted"/>
<dbReference type="Pfam" id="PF00561">
    <property type="entry name" value="Abhydrolase_1"/>
    <property type="match status" value="1"/>
</dbReference>
<dbReference type="InterPro" id="IPR000639">
    <property type="entry name" value="Epox_hydrolase-like"/>
</dbReference>
<sequence>MSTIVNKVNVKDGSRIFYREAGSSEKQTVLLLHGYPTSSYMFRNLMPLLSGKFHVVAPDLPGFGFTEPAAGYHYTFDNIAASIQSFTEELHLKNYIIYIFDYGAPTGLRLALMNPNKVKGFIVQNGNAYKEGLNEKFWGPIKQLWDTGPDASPELTNAIKQFIKNPKNVEDQYYIGMKDKNSVDPLPIVADVALIRKPGQIQTQFDLFYDYRKNVELYPKFHEFFRSHNHLPMLIVWGNNDYIFTREGAEAYKRDFQGINVKYYEAGHFALETHATEIAEDILNCF</sequence>
<dbReference type="InterPro" id="IPR000073">
    <property type="entry name" value="AB_hydrolase_1"/>
</dbReference>
<organism evidence="3 4">
    <name type="scientific">Saccharomycopsis crataegensis</name>
    <dbReference type="NCBI Taxonomy" id="43959"/>
    <lineage>
        <taxon>Eukaryota</taxon>
        <taxon>Fungi</taxon>
        <taxon>Dikarya</taxon>
        <taxon>Ascomycota</taxon>
        <taxon>Saccharomycotina</taxon>
        <taxon>Saccharomycetes</taxon>
        <taxon>Saccharomycopsidaceae</taxon>
        <taxon>Saccharomycopsis</taxon>
    </lineage>
</organism>
<reference evidence="3 4" key="1">
    <citation type="journal article" date="2023" name="Elife">
        <title>Identification of key yeast species and microbe-microbe interactions impacting larval growth of Drosophila in the wild.</title>
        <authorList>
            <person name="Mure A."/>
            <person name="Sugiura Y."/>
            <person name="Maeda R."/>
            <person name="Honda K."/>
            <person name="Sakurai N."/>
            <person name="Takahashi Y."/>
            <person name="Watada M."/>
            <person name="Katoh T."/>
            <person name="Gotoh A."/>
            <person name="Gotoh Y."/>
            <person name="Taniguchi I."/>
            <person name="Nakamura K."/>
            <person name="Hayashi T."/>
            <person name="Katayama T."/>
            <person name="Uemura T."/>
            <person name="Hattori Y."/>
        </authorList>
    </citation>
    <scope>NUCLEOTIDE SEQUENCE [LARGE SCALE GENOMIC DNA]</scope>
    <source>
        <strain evidence="3 4">SC-9</strain>
    </source>
</reference>
<dbReference type="SUPFAM" id="SSF53474">
    <property type="entry name" value="alpha/beta-Hydrolases"/>
    <property type="match status" value="1"/>
</dbReference>
<dbReference type="Proteomes" id="UP001360560">
    <property type="component" value="Unassembled WGS sequence"/>
</dbReference>
<dbReference type="GO" id="GO:0004301">
    <property type="term" value="F:epoxide hydrolase activity"/>
    <property type="evidence" value="ECO:0007669"/>
    <property type="project" value="TreeGrafter"/>
</dbReference>
<evidence type="ECO:0000313" key="4">
    <source>
        <dbReference type="Proteomes" id="UP001360560"/>
    </source>
</evidence>
<dbReference type="EMBL" id="BTFZ01000002">
    <property type="protein sequence ID" value="GMM34138.1"/>
    <property type="molecule type" value="Genomic_DNA"/>
</dbReference>
<comment type="caution">
    <text evidence="3">The sequence shown here is derived from an EMBL/GenBank/DDBJ whole genome shotgun (WGS) entry which is preliminary data.</text>
</comment>
<accession>A0AAV5QJ16</accession>
<gene>
    <name evidence="3" type="ORF">DASC09_014630</name>
</gene>
<dbReference type="PANTHER" id="PTHR42977:SF3">
    <property type="entry name" value="AB HYDROLASE-1 DOMAIN-CONTAINING PROTEIN"/>
    <property type="match status" value="1"/>
</dbReference>
<dbReference type="PANTHER" id="PTHR42977">
    <property type="entry name" value="HYDROLASE-RELATED"/>
    <property type="match status" value="1"/>
</dbReference>
<dbReference type="InterPro" id="IPR051340">
    <property type="entry name" value="Haloalkane_dehalogenase"/>
</dbReference>
<name>A0AAV5QJ16_9ASCO</name>
<keyword evidence="4" id="KW-1185">Reference proteome</keyword>
<protein>
    <submittedName>
        <fullName evidence="3">Epoxide hydrolase</fullName>
    </submittedName>
</protein>
<dbReference type="AlphaFoldDB" id="A0AAV5QJ16"/>